<evidence type="ECO:0000256" key="6">
    <source>
        <dbReference type="ARBA" id="ARBA00035292"/>
    </source>
</evidence>
<sequence length="151" mass="16856">MMKVILIKDVKGKGKVNDVIEVADGYAKNYLIKEGFAIPTTSANLAKLNVVLSQQAAQEAATKASLEELKAALEQLTLNFKLKVHNNKTFGSISLTQIEDRLAKEFNLKIDKKKFIDNNNLTSFGLHYLKIKLAPNIIATLKVMVEKRRVN</sequence>
<dbReference type="HAMAP" id="MF_00503">
    <property type="entry name" value="Ribosomal_bL9"/>
    <property type="match status" value="1"/>
</dbReference>
<dbReference type="Proteomes" id="UP001214629">
    <property type="component" value="Chromosome"/>
</dbReference>
<keyword evidence="10" id="KW-1185">Reference proteome</keyword>
<reference evidence="9 10" key="1">
    <citation type="submission" date="2022-04" db="EMBL/GenBank/DDBJ databases">
        <title>Whole genome of Spiroplasma citri.</title>
        <authorList>
            <person name="Khanchezar A."/>
            <person name="Izadpanah K."/>
            <person name="Taghavi M."/>
            <person name="Ghorbani A."/>
            <person name="Beven L."/>
        </authorList>
    </citation>
    <scope>NUCLEOTIDE SEQUENCE [LARGE SCALE GENOMIC DNA]</scope>
    <source>
        <strain evidence="9 10">D4</strain>
    </source>
</reference>
<dbReference type="Pfam" id="PF01281">
    <property type="entry name" value="Ribosomal_L9_N"/>
    <property type="match status" value="1"/>
</dbReference>
<evidence type="ECO:0000313" key="9">
    <source>
        <dbReference type="EMBL" id="WFG96745.1"/>
    </source>
</evidence>
<organism evidence="9 10">
    <name type="scientific">Spiroplasma citri</name>
    <dbReference type="NCBI Taxonomy" id="2133"/>
    <lineage>
        <taxon>Bacteria</taxon>
        <taxon>Bacillati</taxon>
        <taxon>Mycoplasmatota</taxon>
        <taxon>Mollicutes</taxon>
        <taxon>Entomoplasmatales</taxon>
        <taxon>Spiroplasmataceae</taxon>
        <taxon>Spiroplasma</taxon>
    </lineage>
</organism>
<dbReference type="RefSeq" id="WP_277938990.1">
    <property type="nucleotide sequence ID" value="NZ_CP096246.1"/>
</dbReference>
<evidence type="ECO:0000256" key="5">
    <source>
        <dbReference type="ARBA" id="ARBA00023274"/>
    </source>
</evidence>
<dbReference type="Pfam" id="PF03948">
    <property type="entry name" value="Ribosomal_L9_C"/>
    <property type="match status" value="1"/>
</dbReference>
<dbReference type="GO" id="GO:1990904">
    <property type="term" value="C:ribonucleoprotein complex"/>
    <property type="evidence" value="ECO:0007669"/>
    <property type="project" value="UniProtKB-KW"/>
</dbReference>
<dbReference type="SUPFAM" id="SSF55653">
    <property type="entry name" value="Ribosomal protein L9 C-domain"/>
    <property type="match status" value="1"/>
</dbReference>
<dbReference type="Gene3D" id="3.10.430.100">
    <property type="entry name" value="Ribosomal protein L9, C-terminal domain"/>
    <property type="match status" value="1"/>
</dbReference>
<keyword evidence="4 7" id="KW-0689">Ribosomal protein</keyword>
<dbReference type="Gene3D" id="3.40.5.10">
    <property type="entry name" value="Ribosomal protein L9, N-terminal domain"/>
    <property type="match status" value="1"/>
</dbReference>
<keyword evidence="5 7" id="KW-0687">Ribonucleoprotein</keyword>
<accession>A0AAX3SZK8</accession>
<evidence type="ECO:0000256" key="3">
    <source>
        <dbReference type="ARBA" id="ARBA00022884"/>
    </source>
</evidence>
<dbReference type="NCBIfam" id="TIGR00158">
    <property type="entry name" value="L9"/>
    <property type="match status" value="1"/>
</dbReference>
<evidence type="ECO:0000313" key="10">
    <source>
        <dbReference type="Proteomes" id="UP001214629"/>
    </source>
</evidence>
<dbReference type="InterPro" id="IPR009027">
    <property type="entry name" value="Ribosomal_bL9/RNase_H1_N"/>
</dbReference>
<comment type="similarity">
    <text evidence="1 7">Belongs to the bacterial ribosomal protein bL9 family.</text>
</comment>
<dbReference type="EMBL" id="CP096246">
    <property type="protein sequence ID" value="WFG96745.1"/>
    <property type="molecule type" value="Genomic_DNA"/>
</dbReference>
<dbReference type="InterPro" id="IPR000244">
    <property type="entry name" value="Ribosomal_bL9"/>
</dbReference>
<feature type="domain" description="Ribosomal protein L9" evidence="8">
    <location>
        <begin position="14"/>
        <end position="41"/>
    </location>
</feature>
<dbReference type="GO" id="GO:0003735">
    <property type="term" value="F:structural constituent of ribosome"/>
    <property type="evidence" value="ECO:0007669"/>
    <property type="project" value="InterPro"/>
</dbReference>
<keyword evidence="2 7" id="KW-0699">rRNA-binding</keyword>
<dbReference type="AlphaFoldDB" id="A0AAX3SZK8"/>
<evidence type="ECO:0000256" key="2">
    <source>
        <dbReference type="ARBA" id="ARBA00022730"/>
    </source>
</evidence>
<dbReference type="InterPro" id="IPR020594">
    <property type="entry name" value="Ribosomal_bL9_bac/chp"/>
</dbReference>
<keyword evidence="3 7" id="KW-0694">RNA-binding</keyword>
<proteinExistence type="inferred from homology"/>
<evidence type="ECO:0000256" key="4">
    <source>
        <dbReference type="ARBA" id="ARBA00022980"/>
    </source>
</evidence>
<dbReference type="PROSITE" id="PS00651">
    <property type="entry name" value="RIBOSOMAL_L9"/>
    <property type="match status" value="1"/>
</dbReference>
<protein>
    <recommendedName>
        <fullName evidence="6 7">Large ribosomal subunit protein bL9</fullName>
    </recommendedName>
</protein>
<dbReference type="PANTHER" id="PTHR21368">
    <property type="entry name" value="50S RIBOSOMAL PROTEIN L9"/>
    <property type="match status" value="1"/>
</dbReference>
<name>A0AAX3SZK8_SPICI</name>
<dbReference type="GO" id="GO:0006412">
    <property type="term" value="P:translation"/>
    <property type="evidence" value="ECO:0007669"/>
    <property type="project" value="UniProtKB-UniRule"/>
</dbReference>
<evidence type="ECO:0000256" key="7">
    <source>
        <dbReference type="HAMAP-Rule" id="MF_00503"/>
    </source>
</evidence>
<dbReference type="InterPro" id="IPR036935">
    <property type="entry name" value="Ribosomal_bL9_N_sf"/>
</dbReference>
<evidence type="ECO:0000259" key="8">
    <source>
        <dbReference type="PROSITE" id="PS00651"/>
    </source>
</evidence>
<evidence type="ECO:0000256" key="1">
    <source>
        <dbReference type="ARBA" id="ARBA00010605"/>
    </source>
</evidence>
<comment type="function">
    <text evidence="7">Binds to the 23S rRNA.</text>
</comment>
<dbReference type="InterPro" id="IPR020069">
    <property type="entry name" value="Ribosomal_bL9_C"/>
</dbReference>
<dbReference type="InterPro" id="IPR020070">
    <property type="entry name" value="Ribosomal_bL9_N"/>
</dbReference>
<dbReference type="InterPro" id="IPR036791">
    <property type="entry name" value="Ribosomal_bL9_C_sf"/>
</dbReference>
<dbReference type="GO" id="GO:0019843">
    <property type="term" value="F:rRNA binding"/>
    <property type="evidence" value="ECO:0007669"/>
    <property type="project" value="UniProtKB-UniRule"/>
</dbReference>
<dbReference type="SUPFAM" id="SSF55658">
    <property type="entry name" value="L9 N-domain-like"/>
    <property type="match status" value="1"/>
</dbReference>
<gene>
    <name evidence="7 9" type="primary">rplI</name>
    <name evidence="9" type="ORF">M0C40_01650</name>
</gene>
<dbReference type="GO" id="GO:0005840">
    <property type="term" value="C:ribosome"/>
    <property type="evidence" value="ECO:0007669"/>
    <property type="project" value="UniProtKB-KW"/>
</dbReference>